<accession>A0A8S4H608</accession>
<organism evidence="2 3">
    <name type="scientific">Plasmodium vivax</name>
    <name type="common">malaria parasite P. vivax</name>
    <dbReference type="NCBI Taxonomy" id="5855"/>
    <lineage>
        <taxon>Eukaryota</taxon>
        <taxon>Sar</taxon>
        <taxon>Alveolata</taxon>
        <taxon>Apicomplexa</taxon>
        <taxon>Aconoidasida</taxon>
        <taxon>Haemosporida</taxon>
        <taxon>Plasmodiidae</taxon>
        <taxon>Plasmodium</taxon>
        <taxon>Plasmodium (Plasmodium)</taxon>
    </lineage>
</organism>
<comment type="caution">
    <text evidence="2">The sequence shown here is derived from an EMBL/GenBank/DDBJ whole genome shotgun (WGS) entry which is preliminary data.</text>
</comment>
<dbReference type="Pfam" id="PF05795">
    <property type="entry name" value="Plasmodium_Vir"/>
    <property type="match status" value="1"/>
</dbReference>
<dbReference type="EMBL" id="CAJZCX010000005">
    <property type="protein sequence ID" value="CAG9474614.1"/>
    <property type="molecule type" value="Genomic_DNA"/>
</dbReference>
<feature type="region of interest" description="Disordered" evidence="1">
    <location>
        <begin position="256"/>
        <end position="292"/>
    </location>
</feature>
<dbReference type="InterPro" id="IPR008780">
    <property type="entry name" value="Plasmodium_Vir"/>
</dbReference>
<dbReference type="Proteomes" id="UP000779233">
    <property type="component" value="Unassembled WGS sequence"/>
</dbReference>
<evidence type="ECO:0000313" key="2">
    <source>
        <dbReference type="EMBL" id="CAG9474614.1"/>
    </source>
</evidence>
<protein>
    <submittedName>
        <fullName evidence="2">(malaria parasite P. vivax) hypothetical protein</fullName>
    </submittedName>
</protein>
<dbReference type="AlphaFoldDB" id="A0A8S4H608"/>
<feature type="compositionally biased region" description="Polar residues" evidence="1">
    <location>
        <begin position="256"/>
        <end position="266"/>
    </location>
</feature>
<evidence type="ECO:0000313" key="3">
    <source>
        <dbReference type="Proteomes" id="UP000779233"/>
    </source>
</evidence>
<name>A0A8S4H608_PLAVI</name>
<dbReference type="VEuPathDB" id="PlasmoDB:PVPAM_100007600"/>
<evidence type="ECO:0000256" key="1">
    <source>
        <dbReference type="SAM" id="MobiDB-lite"/>
    </source>
</evidence>
<sequence length="369" mass="42907">MSGDILDVAKLEKDYPFLDKVWDTYKEFDNPVDGDQYKPRYEAFCNPLMQQLHNSKEEHKNFCLKLLRNFGHYSENSKFLKFRSKDCNYLNNWVYNSIKKYSIPDKIITECFDDFKSNMQGIGKKDMCLYFPYEDNYKEAMNIIILDIFQSNIDIVIDIVGRENSQTDFRMQNYICECVNIYKEMNKKYCSNTYDEDQKKKLTCISLNTFKGTYDSFLFSTQHKKYKIPSLYNVEEDYLNMCEKKAPKLALTSQMSETSSVLQDETQYGERKSGDSPHLSSMNDGNQGSSMSRTVSTAFGTVAGASSILALLYKFTPGRNWMRSGFRGGRRRISKDLYSEHPNELFYDGFEGEVMNSYNPAYNVGYGSV</sequence>
<gene>
    <name evidence="2" type="ORF">PVW1_100019400</name>
</gene>
<proteinExistence type="predicted"/>
<feature type="compositionally biased region" description="Polar residues" evidence="1">
    <location>
        <begin position="278"/>
        <end position="292"/>
    </location>
</feature>
<reference evidence="2" key="1">
    <citation type="submission" date="2021-09" db="EMBL/GenBank/DDBJ databases">
        <authorList>
            <consortium name="Pathogen Informatics"/>
        </authorList>
    </citation>
    <scope>NUCLEOTIDE SEQUENCE</scope>
    <source>
        <strain evidence="2">PvW1</strain>
    </source>
</reference>